<organism evidence="2 3">
    <name type="scientific">Leptotrombidium deliense</name>
    <dbReference type="NCBI Taxonomy" id="299467"/>
    <lineage>
        <taxon>Eukaryota</taxon>
        <taxon>Metazoa</taxon>
        <taxon>Ecdysozoa</taxon>
        <taxon>Arthropoda</taxon>
        <taxon>Chelicerata</taxon>
        <taxon>Arachnida</taxon>
        <taxon>Acari</taxon>
        <taxon>Acariformes</taxon>
        <taxon>Trombidiformes</taxon>
        <taxon>Prostigmata</taxon>
        <taxon>Anystina</taxon>
        <taxon>Parasitengona</taxon>
        <taxon>Trombiculoidea</taxon>
        <taxon>Trombiculidae</taxon>
        <taxon>Leptotrombidium</taxon>
    </lineage>
</organism>
<dbReference type="EMBL" id="NCKV01057292">
    <property type="protein sequence ID" value="RWS01605.1"/>
    <property type="molecule type" value="Genomic_DNA"/>
</dbReference>
<dbReference type="VEuPathDB" id="VectorBase:LDEU014384"/>
<proteinExistence type="predicted"/>
<dbReference type="AlphaFoldDB" id="A0A443QF01"/>
<accession>A0A443QF01</accession>
<keyword evidence="1" id="KW-1133">Transmembrane helix</keyword>
<evidence type="ECO:0000256" key="1">
    <source>
        <dbReference type="SAM" id="Phobius"/>
    </source>
</evidence>
<keyword evidence="1" id="KW-0812">Transmembrane</keyword>
<evidence type="ECO:0000313" key="3">
    <source>
        <dbReference type="Proteomes" id="UP000288716"/>
    </source>
</evidence>
<sequence length="92" mass="10887">MRTVKFCGENEDRCISEVHWADTPLDPMHNRYYNISKNCATREHCEESLKKVRDCDDFWLTANWTYTNYYLLSVGVVITSLYVYCVTDLFGQ</sequence>
<feature type="transmembrane region" description="Helical" evidence="1">
    <location>
        <begin position="69"/>
        <end position="90"/>
    </location>
</feature>
<keyword evidence="3" id="KW-1185">Reference proteome</keyword>
<evidence type="ECO:0000313" key="2">
    <source>
        <dbReference type="EMBL" id="RWS01605.1"/>
    </source>
</evidence>
<name>A0A443QF01_9ACAR</name>
<dbReference type="Proteomes" id="UP000288716">
    <property type="component" value="Unassembled WGS sequence"/>
</dbReference>
<reference evidence="2 3" key="1">
    <citation type="journal article" date="2018" name="Gigascience">
        <title>Genomes of trombidid mites reveal novel predicted allergens and laterally-transferred genes associated with secondary metabolism.</title>
        <authorList>
            <person name="Dong X."/>
            <person name="Chaisiri K."/>
            <person name="Xia D."/>
            <person name="Armstrong S.D."/>
            <person name="Fang Y."/>
            <person name="Donnelly M.J."/>
            <person name="Kadowaki T."/>
            <person name="McGarry J.W."/>
            <person name="Darby A.C."/>
            <person name="Makepeace B.L."/>
        </authorList>
    </citation>
    <scope>NUCLEOTIDE SEQUENCE [LARGE SCALE GENOMIC DNA]</scope>
    <source>
        <strain evidence="2">UoL-UT</strain>
    </source>
</reference>
<gene>
    <name evidence="2" type="ORF">B4U80_09733</name>
</gene>
<keyword evidence="1" id="KW-0472">Membrane</keyword>
<comment type="caution">
    <text evidence="2">The sequence shown here is derived from an EMBL/GenBank/DDBJ whole genome shotgun (WGS) entry which is preliminary data.</text>
</comment>
<protein>
    <submittedName>
        <fullName evidence="2">Uncharacterized protein</fullName>
    </submittedName>
</protein>